<accession>A0A814C357</accession>
<name>A0A814C357_9BILA</name>
<evidence type="ECO:0000313" key="2">
    <source>
        <dbReference type="EMBL" id="CAF1358025.1"/>
    </source>
</evidence>
<dbReference type="Proteomes" id="UP000663829">
    <property type="component" value="Unassembled WGS sequence"/>
</dbReference>
<dbReference type="EMBL" id="CAJNOQ010002060">
    <property type="protein sequence ID" value="CAF0936226.1"/>
    <property type="molecule type" value="Genomic_DNA"/>
</dbReference>
<protein>
    <submittedName>
        <fullName evidence="1">Uncharacterized protein</fullName>
    </submittedName>
</protein>
<evidence type="ECO:0000313" key="5">
    <source>
        <dbReference type="Proteomes" id="UP000663829"/>
    </source>
</evidence>
<dbReference type="Proteomes" id="UP000677228">
    <property type="component" value="Unassembled WGS sequence"/>
</dbReference>
<dbReference type="OrthoDB" id="10677341at2759"/>
<organism evidence="1 5">
    <name type="scientific">Didymodactylos carnosus</name>
    <dbReference type="NCBI Taxonomy" id="1234261"/>
    <lineage>
        <taxon>Eukaryota</taxon>
        <taxon>Metazoa</taxon>
        <taxon>Spiralia</taxon>
        <taxon>Gnathifera</taxon>
        <taxon>Rotifera</taxon>
        <taxon>Eurotatoria</taxon>
        <taxon>Bdelloidea</taxon>
        <taxon>Philodinida</taxon>
        <taxon>Philodinidae</taxon>
        <taxon>Didymodactylos</taxon>
    </lineage>
</organism>
<reference evidence="1" key="1">
    <citation type="submission" date="2021-02" db="EMBL/GenBank/DDBJ databases">
        <authorList>
            <person name="Nowell W R."/>
        </authorList>
    </citation>
    <scope>NUCLEOTIDE SEQUENCE</scope>
</reference>
<evidence type="ECO:0000313" key="1">
    <source>
        <dbReference type="EMBL" id="CAF0936226.1"/>
    </source>
</evidence>
<sequence>MTVPRLNDYTECILAFSMWVLSKTLLAIDYVRYIMDTCENVLVIPPVDIQYNNLLTSPFQESAIPSMEIHQHDVEASETLNIIQLNNNQTANELCLPK</sequence>
<dbReference type="EMBL" id="CAJNOK010023122">
    <property type="protein sequence ID" value="CAF1358025.1"/>
    <property type="molecule type" value="Genomic_DNA"/>
</dbReference>
<dbReference type="EMBL" id="CAJOBA010044773">
    <property type="protein sequence ID" value="CAF4168359.1"/>
    <property type="molecule type" value="Genomic_DNA"/>
</dbReference>
<dbReference type="EMBL" id="CAJOBC010002060">
    <property type="protein sequence ID" value="CAF3713390.1"/>
    <property type="molecule type" value="Genomic_DNA"/>
</dbReference>
<comment type="caution">
    <text evidence="1">The sequence shown here is derived from an EMBL/GenBank/DDBJ whole genome shotgun (WGS) entry which is preliminary data.</text>
</comment>
<evidence type="ECO:0000313" key="3">
    <source>
        <dbReference type="EMBL" id="CAF3713390.1"/>
    </source>
</evidence>
<evidence type="ECO:0000313" key="4">
    <source>
        <dbReference type="EMBL" id="CAF4168359.1"/>
    </source>
</evidence>
<gene>
    <name evidence="1" type="ORF">GPM918_LOCUS10456</name>
    <name evidence="2" type="ORF">OVA965_LOCUS31110</name>
    <name evidence="3" type="ORF">SRO942_LOCUS10457</name>
    <name evidence="4" type="ORF">TMI583_LOCUS31934</name>
</gene>
<keyword evidence="5" id="KW-1185">Reference proteome</keyword>
<dbReference type="Proteomes" id="UP000681722">
    <property type="component" value="Unassembled WGS sequence"/>
</dbReference>
<dbReference type="Proteomes" id="UP000682733">
    <property type="component" value="Unassembled WGS sequence"/>
</dbReference>
<dbReference type="AlphaFoldDB" id="A0A814C357"/>
<proteinExistence type="predicted"/>